<dbReference type="InterPro" id="IPR000911">
    <property type="entry name" value="Ribosomal_uL11"/>
</dbReference>
<protein>
    <recommendedName>
        <fullName evidence="9">Ribosomal protein L11</fullName>
    </recommendedName>
</protein>
<keyword evidence="3 4" id="KW-0687">Ribonucleoprotein</keyword>
<dbReference type="Pfam" id="PF00298">
    <property type="entry name" value="Ribosomal_L11"/>
    <property type="match status" value="1"/>
</dbReference>
<evidence type="ECO:0000256" key="4">
    <source>
        <dbReference type="RuleBase" id="RU003978"/>
    </source>
</evidence>
<keyword evidence="8" id="KW-1185">Reference proteome</keyword>
<keyword evidence="2 4" id="KW-0689">Ribosomal protein</keyword>
<gene>
    <name evidence="7" type="ORF">CSSPJE1EN2_LOCUS20793</name>
</gene>
<name>A0ABP1BSK9_9BRYO</name>
<dbReference type="EMBL" id="OZ023708">
    <property type="protein sequence ID" value="CAK9879229.1"/>
    <property type="molecule type" value="Genomic_DNA"/>
</dbReference>
<feature type="domain" description="Large ribosomal subunit protein uL11 N-terminal" evidence="6">
    <location>
        <begin position="12"/>
        <end position="59"/>
    </location>
</feature>
<dbReference type="Gene3D" id="3.30.1550.10">
    <property type="entry name" value="Ribosomal protein L11/L12, N-terminal domain"/>
    <property type="match status" value="1"/>
</dbReference>
<organism evidence="7 8">
    <name type="scientific">Sphagnum jensenii</name>
    <dbReference type="NCBI Taxonomy" id="128206"/>
    <lineage>
        <taxon>Eukaryota</taxon>
        <taxon>Viridiplantae</taxon>
        <taxon>Streptophyta</taxon>
        <taxon>Embryophyta</taxon>
        <taxon>Bryophyta</taxon>
        <taxon>Sphagnophytina</taxon>
        <taxon>Sphagnopsida</taxon>
        <taxon>Sphagnales</taxon>
        <taxon>Sphagnaceae</taxon>
        <taxon>Sphagnum</taxon>
    </lineage>
</organism>
<dbReference type="PANTHER" id="PTHR11661:SF1">
    <property type="entry name" value="LARGE RIBOSOMAL SUBUNIT PROTEIN UL11M"/>
    <property type="match status" value="1"/>
</dbReference>
<evidence type="ECO:0000259" key="5">
    <source>
        <dbReference type="Pfam" id="PF00298"/>
    </source>
</evidence>
<dbReference type="CDD" id="cd00349">
    <property type="entry name" value="Ribosomal_L11"/>
    <property type="match status" value="1"/>
</dbReference>
<evidence type="ECO:0000313" key="8">
    <source>
        <dbReference type="Proteomes" id="UP001497522"/>
    </source>
</evidence>
<dbReference type="SMART" id="SM00649">
    <property type="entry name" value="RL11"/>
    <property type="match status" value="1"/>
</dbReference>
<dbReference type="InterPro" id="IPR036796">
    <property type="entry name" value="Ribosomal_uL11_N_sf"/>
</dbReference>
<comment type="similarity">
    <text evidence="1 4">Belongs to the universal ribosomal protein uL11 family.</text>
</comment>
<reference evidence="7" key="1">
    <citation type="submission" date="2024-03" db="EMBL/GenBank/DDBJ databases">
        <authorList>
            <consortium name="ELIXIR-Norway"/>
            <consortium name="Elixir Norway"/>
        </authorList>
    </citation>
    <scope>NUCLEOTIDE SEQUENCE</scope>
</reference>
<dbReference type="HAMAP" id="MF_00736">
    <property type="entry name" value="Ribosomal_uL11"/>
    <property type="match status" value="1"/>
</dbReference>
<evidence type="ECO:0000313" key="7">
    <source>
        <dbReference type="EMBL" id="CAK9879229.1"/>
    </source>
</evidence>
<evidence type="ECO:0000259" key="6">
    <source>
        <dbReference type="Pfam" id="PF03946"/>
    </source>
</evidence>
<accession>A0ABP1BSK9</accession>
<dbReference type="Pfam" id="PF03946">
    <property type="entry name" value="Ribosomal_L11_N"/>
    <property type="match status" value="1"/>
</dbReference>
<evidence type="ECO:0000256" key="2">
    <source>
        <dbReference type="ARBA" id="ARBA00022980"/>
    </source>
</evidence>
<evidence type="ECO:0000256" key="1">
    <source>
        <dbReference type="ARBA" id="ARBA00010537"/>
    </source>
</evidence>
<dbReference type="InterPro" id="IPR020784">
    <property type="entry name" value="Ribosomal_uL11_N"/>
</dbReference>
<feature type="domain" description="Large ribosomal subunit protein uL11 C-terminal" evidence="5">
    <location>
        <begin position="83"/>
        <end position="153"/>
    </location>
</feature>
<dbReference type="SUPFAM" id="SSF46906">
    <property type="entry name" value="Ribosomal protein L11, C-terminal domain"/>
    <property type="match status" value="1"/>
</dbReference>
<evidence type="ECO:0000256" key="3">
    <source>
        <dbReference type="ARBA" id="ARBA00023274"/>
    </source>
</evidence>
<dbReference type="InterPro" id="IPR020783">
    <property type="entry name" value="Ribosomal_uL11_C"/>
</dbReference>
<dbReference type="Gene3D" id="1.10.10.250">
    <property type="entry name" value="Ribosomal protein L11, C-terminal domain"/>
    <property type="match status" value="1"/>
</dbReference>
<evidence type="ECO:0008006" key="9">
    <source>
        <dbReference type="Google" id="ProtNLM"/>
    </source>
</evidence>
<dbReference type="PANTHER" id="PTHR11661">
    <property type="entry name" value="60S RIBOSOMAL PROTEIN L12"/>
    <property type="match status" value="1"/>
</dbReference>
<sequence>MASKELQVSALIRLVVNAGQAKPAPPMGLVLGQHRLNLMAFCKDFNAHTQQNKSNVSITKLLKRRIHLPSTKNKDNSFHFVVKSPSALHLLKKTTGLQSSHRNVGHKVAGTMAPKHIYEIVKINQSDPDCQYMSLEVISKSIMGTSQTMGIQIRHELVLKAVEGLLLHFLLSDSKITAFQEQR</sequence>
<dbReference type="Proteomes" id="UP001497522">
    <property type="component" value="Chromosome 7"/>
</dbReference>
<dbReference type="SUPFAM" id="SSF54747">
    <property type="entry name" value="Ribosomal L11/L12e N-terminal domain"/>
    <property type="match status" value="1"/>
</dbReference>
<dbReference type="InterPro" id="IPR036769">
    <property type="entry name" value="Ribosomal_uL11_C_sf"/>
</dbReference>
<proteinExistence type="inferred from homology"/>